<evidence type="ECO:0000313" key="2">
    <source>
        <dbReference type="Proteomes" id="UP000192566"/>
    </source>
</evidence>
<dbReference type="STRING" id="53376.BST25_20345"/>
<name>A0A1X0DC55_MYCHE</name>
<dbReference type="EMBL" id="MVHR01000041">
    <property type="protein sequence ID" value="ORA69947.1"/>
    <property type="molecule type" value="Genomic_DNA"/>
</dbReference>
<organism evidence="1 2">
    <name type="scientific">Mycobacterium heidelbergense</name>
    <dbReference type="NCBI Taxonomy" id="53376"/>
    <lineage>
        <taxon>Bacteria</taxon>
        <taxon>Bacillati</taxon>
        <taxon>Actinomycetota</taxon>
        <taxon>Actinomycetes</taxon>
        <taxon>Mycobacteriales</taxon>
        <taxon>Mycobacteriaceae</taxon>
        <taxon>Mycobacterium</taxon>
        <taxon>Mycobacterium simiae complex</taxon>
    </lineage>
</organism>
<dbReference type="AlphaFoldDB" id="A0A1X0DC55"/>
<evidence type="ECO:0008006" key="3">
    <source>
        <dbReference type="Google" id="ProtNLM"/>
    </source>
</evidence>
<evidence type="ECO:0000313" key="1">
    <source>
        <dbReference type="EMBL" id="ORA69947.1"/>
    </source>
</evidence>
<dbReference type="Proteomes" id="UP000192566">
    <property type="component" value="Unassembled WGS sequence"/>
</dbReference>
<sequence>MVVDLAARPHITAGVALASAAVIAAGPMAQHLPDLHLAQQLRTVSVTEIQLTDAASSVIDLFAGVENELASLASGAAVASVPAATVGVFINPITTWANVLQTAANNIGLLGQKWLADPLPVASQVVINELGFGNILAKAINTAGTSFWNSLARPATGVAARMFTAGTDLAAGNLFGAVNTWTSLELSLILSAGENFVPALALVGDIATNFGKLVTELSSTQVLFDTSLISIEYFGAIVPDAFALTAQGVINAVQAGDPAGALSAIVNAPANLTGNLLNGFFNPISGSTLTGLLSTSPSNGGVLSSFGLVPPLLAQSIGAKAGQNTSSLLPGAFNTFGSTVQTQLTSLWNTMTTDLGTIFSQTFPSLGGLATALQGVPAALAPLGSLIGNFTGQVGSALGNIGAQIGTLLLTLLKAL</sequence>
<gene>
    <name evidence="1" type="ORF">BST25_20345</name>
</gene>
<protein>
    <recommendedName>
        <fullName evidence="3">PE-PGRS family protein</fullName>
    </recommendedName>
</protein>
<keyword evidence="2" id="KW-1185">Reference proteome</keyword>
<comment type="caution">
    <text evidence="1">The sequence shown here is derived from an EMBL/GenBank/DDBJ whole genome shotgun (WGS) entry which is preliminary data.</text>
</comment>
<reference evidence="1 2" key="1">
    <citation type="submission" date="2017-02" db="EMBL/GenBank/DDBJ databases">
        <title>The new phylogeny of genus Mycobacterium.</title>
        <authorList>
            <person name="Tortoli E."/>
            <person name="Trovato A."/>
            <person name="Cirillo D.M."/>
        </authorList>
    </citation>
    <scope>NUCLEOTIDE SEQUENCE [LARGE SCALE GENOMIC DNA]</scope>
    <source>
        <strain evidence="1 2">DSM 44471</strain>
    </source>
</reference>
<proteinExistence type="predicted"/>
<accession>A0A1X0DC55</accession>